<evidence type="ECO:0000313" key="1">
    <source>
        <dbReference type="EMBL" id="CAG8682244.1"/>
    </source>
</evidence>
<organism evidence="1 2">
    <name type="scientific">Gigaspora margarita</name>
    <dbReference type="NCBI Taxonomy" id="4874"/>
    <lineage>
        <taxon>Eukaryota</taxon>
        <taxon>Fungi</taxon>
        <taxon>Fungi incertae sedis</taxon>
        <taxon>Mucoromycota</taxon>
        <taxon>Glomeromycotina</taxon>
        <taxon>Glomeromycetes</taxon>
        <taxon>Diversisporales</taxon>
        <taxon>Gigasporaceae</taxon>
        <taxon>Gigaspora</taxon>
    </lineage>
</organism>
<accession>A0ABN7UV31</accession>
<protein>
    <submittedName>
        <fullName evidence="1">24300_t:CDS:1</fullName>
    </submittedName>
</protein>
<comment type="caution">
    <text evidence="1">The sequence shown here is derived from an EMBL/GenBank/DDBJ whole genome shotgun (WGS) entry which is preliminary data.</text>
</comment>
<evidence type="ECO:0000313" key="2">
    <source>
        <dbReference type="Proteomes" id="UP000789901"/>
    </source>
</evidence>
<dbReference type="EMBL" id="CAJVQB010006343">
    <property type="protein sequence ID" value="CAG8682244.1"/>
    <property type="molecule type" value="Genomic_DNA"/>
</dbReference>
<name>A0ABN7UV31_GIGMA</name>
<gene>
    <name evidence="1" type="ORF">GMARGA_LOCUS11031</name>
</gene>
<proteinExistence type="predicted"/>
<sequence length="62" mass="7212">MNHIEENNGNTKEIIVVDQVKNNEQLPDNLIEIHDFSDVISQEFESVENSIDDENQLKDKEN</sequence>
<dbReference type="Proteomes" id="UP000789901">
    <property type="component" value="Unassembled WGS sequence"/>
</dbReference>
<keyword evidence="2" id="KW-1185">Reference proteome</keyword>
<reference evidence="1 2" key="1">
    <citation type="submission" date="2021-06" db="EMBL/GenBank/DDBJ databases">
        <authorList>
            <person name="Kallberg Y."/>
            <person name="Tangrot J."/>
            <person name="Rosling A."/>
        </authorList>
    </citation>
    <scope>NUCLEOTIDE SEQUENCE [LARGE SCALE GENOMIC DNA]</scope>
    <source>
        <strain evidence="1 2">120-4 pot B 10/14</strain>
    </source>
</reference>